<dbReference type="Proteomes" id="UP001595816">
    <property type="component" value="Unassembled WGS sequence"/>
</dbReference>
<keyword evidence="2" id="KW-0238">DNA-binding</keyword>
<evidence type="ECO:0000313" key="6">
    <source>
        <dbReference type="Proteomes" id="UP001595816"/>
    </source>
</evidence>
<dbReference type="InterPro" id="IPR036388">
    <property type="entry name" value="WH-like_DNA-bd_sf"/>
</dbReference>
<proteinExistence type="predicted"/>
<dbReference type="Gene3D" id="1.10.10.10">
    <property type="entry name" value="Winged helix-like DNA-binding domain superfamily/Winged helix DNA-binding domain"/>
    <property type="match status" value="1"/>
</dbReference>
<dbReference type="PANTHER" id="PTHR33204">
    <property type="entry name" value="TRANSCRIPTIONAL REGULATOR, MARR FAMILY"/>
    <property type="match status" value="1"/>
</dbReference>
<gene>
    <name evidence="5" type="ORF">ACFOZ4_28725</name>
</gene>
<feature type="domain" description="HTH hxlR-type" evidence="4">
    <location>
        <begin position="11"/>
        <end position="106"/>
    </location>
</feature>
<dbReference type="SUPFAM" id="SSF46785">
    <property type="entry name" value="Winged helix' DNA-binding domain"/>
    <property type="match status" value="1"/>
</dbReference>
<dbReference type="PANTHER" id="PTHR33204:SF39">
    <property type="entry name" value="TRANSCRIPTIONAL REGULATORY PROTEIN"/>
    <property type="match status" value="1"/>
</dbReference>
<accession>A0ABV8LVQ5</accession>
<dbReference type="InterPro" id="IPR036390">
    <property type="entry name" value="WH_DNA-bd_sf"/>
</dbReference>
<dbReference type="EMBL" id="JBHSAY010000015">
    <property type="protein sequence ID" value="MFC4134614.1"/>
    <property type="molecule type" value="Genomic_DNA"/>
</dbReference>
<reference evidence="6" key="1">
    <citation type="journal article" date="2019" name="Int. J. Syst. Evol. Microbiol.">
        <title>The Global Catalogue of Microorganisms (GCM) 10K type strain sequencing project: providing services to taxonomists for standard genome sequencing and annotation.</title>
        <authorList>
            <consortium name="The Broad Institute Genomics Platform"/>
            <consortium name="The Broad Institute Genome Sequencing Center for Infectious Disease"/>
            <person name="Wu L."/>
            <person name="Ma J."/>
        </authorList>
    </citation>
    <scope>NUCLEOTIDE SEQUENCE [LARGE SCALE GENOMIC DNA]</scope>
    <source>
        <strain evidence="6">CGMCC 4.7289</strain>
    </source>
</reference>
<keyword evidence="1" id="KW-0805">Transcription regulation</keyword>
<dbReference type="InterPro" id="IPR002577">
    <property type="entry name" value="HTH_HxlR"/>
</dbReference>
<sequence>MPSTPADREVCAATEVLRRVGEKWSVLLLALLDERAYGFNELDRAVDGLSRRILTRTLRTLAADGLVAREEKLDRVEYALTGLGRSFLPLVIAIGEWAEAHAPEIAEARARTRVDGRTLGGYAV</sequence>
<name>A0ABV8LVQ5_9ACTN</name>
<evidence type="ECO:0000256" key="1">
    <source>
        <dbReference type="ARBA" id="ARBA00023015"/>
    </source>
</evidence>
<keyword evidence="3" id="KW-0804">Transcription</keyword>
<protein>
    <submittedName>
        <fullName evidence="5">Winged helix-turn-helix transcriptional regulator</fullName>
    </submittedName>
</protein>
<evidence type="ECO:0000256" key="2">
    <source>
        <dbReference type="ARBA" id="ARBA00023125"/>
    </source>
</evidence>
<organism evidence="5 6">
    <name type="scientific">Hamadaea flava</name>
    <dbReference type="NCBI Taxonomy" id="1742688"/>
    <lineage>
        <taxon>Bacteria</taxon>
        <taxon>Bacillati</taxon>
        <taxon>Actinomycetota</taxon>
        <taxon>Actinomycetes</taxon>
        <taxon>Micromonosporales</taxon>
        <taxon>Micromonosporaceae</taxon>
        <taxon>Hamadaea</taxon>
    </lineage>
</organism>
<evidence type="ECO:0000313" key="5">
    <source>
        <dbReference type="EMBL" id="MFC4134614.1"/>
    </source>
</evidence>
<evidence type="ECO:0000259" key="4">
    <source>
        <dbReference type="PROSITE" id="PS51118"/>
    </source>
</evidence>
<evidence type="ECO:0000256" key="3">
    <source>
        <dbReference type="ARBA" id="ARBA00023163"/>
    </source>
</evidence>
<dbReference type="RefSeq" id="WP_253761240.1">
    <property type="nucleotide sequence ID" value="NZ_JAMZDZ010000001.1"/>
</dbReference>
<keyword evidence="6" id="KW-1185">Reference proteome</keyword>
<dbReference type="PROSITE" id="PS51118">
    <property type="entry name" value="HTH_HXLR"/>
    <property type="match status" value="1"/>
</dbReference>
<comment type="caution">
    <text evidence="5">The sequence shown here is derived from an EMBL/GenBank/DDBJ whole genome shotgun (WGS) entry which is preliminary data.</text>
</comment>
<dbReference type="Pfam" id="PF01638">
    <property type="entry name" value="HxlR"/>
    <property type="match status" value="1"/>
</dbReference>